<protein>
    <submittedName>
        <fullName evidence="2">Uncharacterized protein</fullName>
    </submittedName>
</protein>
<keyword evidence="3" id="KW-1185">Reference proteome</keyword>
<evidence type="ECO:0000256" key="1">
    <source>
        <dbReference type="SAM" id="Phobius"/>
    </source>
</evidence>
<organism evidence="2 3">
    <name type="scientific">Blastopirellula sediminis</name>
    <dbReference type="NCBI Taxonomy" id="2894196"/>
    <lineage>
        <taxon>Bacteria</taxon>
        <taxon>Pseudomonadati</taxon>
        <taxon>Planctomycetota</taxon>
        <taxon>Planctomycetia</taxon>
        <taxon>Pirellulales</taxon>
        <taxon>Pirellulaceae</taxon>
        <taxon>Blastopirellula</taxon>
    </lineage>
</organism>
<dbReference type="AlphaFoldDB" id="A0A9X1SGA8"/>
<accession>A0A9X1SGA8</accession>
<keyword evidence="1" id="KW-0472">Membrane</keyword>
<feature type="transmembrane region" description="Helical" evidence="1">
    <location>
        <begin position="273"/>
        <end position="300"/>
    </location>
</feature>
<dbReference type="RefSeq" id="WP_230217787.1">
    <property type="nucleotide sequence ID" value="NZ_JAJKFT010000004.1"/>
</dbReference>
<dbReference type="EMBL" id="JAJKFT010000004">
    <property type="protein sequence ID" value="MCC9628481.1"/>
    <property type="molecule type" value="Genomic_DNA"/>
</dbReference>
<reference evidence="2" key="1">
    <citation type="submission" date="2021-11" db="EMBL/GenBank/DDBJ databases">
        <title>Genome sequence.</title>
        <authorList>
            <person name="Sun Q."/>
        </authorList>
    </citation>
    <scope>NUCLEOTIDE SEQUENCE</scope>
    <source>
        <strain evidence="2">JC732</strain>
    </source>
</reference>
<feature type="transmembrane region" description="Helical" evidence="1">
    <location>
        <begin position="312"/>
        <end position="335"/>
    </location>
</feature>
<name>A0A9X1SGA8_9BACT</name>
<comment type="caution">
    <text evidence="2">The sequence shown here is derived from an EMBL/GenBank/DDBJ whole genome shotgun (WGS) entry which is preliminary data.</text>
</comment>
<dbReference type="Proteomes" id="UP001139103">
    <property type="component" value="Unassembled WGS sequence"/>
</dbReference>
<evidence type="ECO:0000313" key="3">
    <source>
        <dbReference type="Proteomes" id="UP001139103"/>
    </source>
</evidence>
<keyword evidence="1" id="KW-1133">Transmembrane helix</keyword>
<gene>
    <name evidence="2" type="ORF">LOC68_08745</name>
</gene>
<proteinExistence type="predicted"/>
<sequence length="377" mass="41214">MYATLIFAAGFGGLDRYFWMVIGAVVLTSIVIAIVSAIWTARSNRRRLEENRKHYAERGVPFQAEAAIGDVFHDASLFQNHRVQITQLSRATYDGVEAEVYELSYESTTSNGDGGTETRTILQTVASLPIGPHDGLRFTVAPLHGWSGKLARLLGLTGKIDSRRHATAYDRESVDWFNQAYAVSQIDSANQTRIEQLLDVSLLNWLKTRKHLAFELAESRLLVWIPETVANPAARESLANDAVALMRKLAAHKSSDSPAIVVQAPTMSNAHNLVIYLAISGFGSWGVAVVFSVCGFLIIGLSGLIEQAPGPIMFGLMAATMLVWGGSAVFIFKWLMRRSHSVAGMNLHDPAAVGRATDAAELSAAAEEAARRRMRKM</sequence>
<feature type="transmembrane region" description="Helical" evidence="1">
    <location>
        <begin position="17"/>
        <end position="39"/>
    </location>
</feature>
<evidence type="ECO:0000313" key="2">
    <source>
        <dbReference type="EMBL" id="MCC9628481.1"/>
    </source>
</evidence>
<keyword evidence="1" id="KW-0812">Transmembrane</keyword>